<sequence length="86" mass="9533">SCQIDEIVFELKPSSIFLFNKMSGRQGGKLKPLKQGKKKASDLDEADVEFKKKQQEEQKRLKELKDRAKQGGPLGGGGIKKSGSKK</sequence>
<dbReference type="Proteomes" id="UP000789759">
    <property type="component" value="Unassembled WGS sequence"/>
</dbReference>
<evidence type="ECO:0000313" key="3">
    <source>
        <dbReference type="Proteomes" id="UP000789759"/>
    </source>
</evidence>
<gene>
    <name evidence="2" type="ORF">CPELLU_LOCUS7471</name>
</gene>
<dbReference type="Pfam" id="PF09072">
    <property type="entry name" value="TMA7"/>
    <property type="match status" value="1"/>
</dbReference>
<name>A0A9N9GHT3_9GLOM</name>
<dbReference type="PANTHER" id="PTHR28632">
    <property type="entry name" value="TRANSLATION MACHINERY-ASSOCIATED PROTEIN 7"/>
    <property type="match status" value="1"/>
</dbReference>
<dbReference type="InterPro" id="IPR015157">
    <property type="entry name" value="TMA7"/>
</dbReference>
<feature type="non-terminal residue" evidence="2">
    <location>
        <position position="86"/>
    </location>
</feature>
<evidence type="ECO:0000313" key="2">
    <source>
        <dbReference type="EMBL" id="CAG8611390.1"/>
    </source>
</evidence>
<feature type="region of interest" description="Disordered" evidence="1">
    <location>
        <begin position="23"/>
        <end position="86"/>
    </location>
</feature>
<accession>A0A9N9GHT3</accession>
<dbReference type="AlphaFoldDB" id="A0A9N9GHT3"/>
<organism evidence="2 3">
    <name type="scientific">Cetraspora pellucida</name>
    <dbReference type="NCBI Taxonomy" id="1433469"/>
    <lineage>
        <taxon>Eukaryota</taxon>
        <taxon>Fungi</taxon>
        <taxon>Fungi incertae sedis</taxon>
        <taxon>Mucoromycota</taxon>
        <taxon>Glomeromycotina</taxon>
        <taxon>Glomeromycetes</taxon>
        <taxon>Diversisporales</taxon>
        <taxon>Gigasporaceae</taxon>
        <taxon>Cetraspora</taxon>
    </lineage>
</organism>
<dbReference type="EMBL" id="CAJVQA010005014">
    <property type="protein sequence ID" value="CAG8611390.1"/>
    <property type="molecule type" value="Genomic_DNA"/>
</dbReference>
<evidence type="ECO:0000256" key="1">
    <source>
        <dbReference type="SAM" id="MobiDB-lite"/>
    </source>
</evidence>
<keyword evidence="3" id="KW-1185">Reference proteome</keyword>
<feature type="compositionally biased region" description="Basic and acidic residues" evidence="1">
    <location>
        <begin position="48"/>
        <end position="69"/>
    </location>
</feature>
<reference evidence="2" key="1">
    <citation type="submission" date="2021-06" db="EMBL/GenBank/DDBJ databases">
        <authorList>
            <person name="Kallberg Y."/>
            <person name="Tangrot J."/>
            <person name="Rosling A."/>
        </authorList>
    </citation>
    <scope>NUCLEOTIDE SEQUENCE</scope>
    <source>
        <strain evidence="2">FL966</strain>
    </source>
</reference>
<comment type="caution">
    <text evidence="2">The sequence shown here is derived from an EMBL/GenBank/DDBJ whole genome shotgun (WGS) entry which is preliminary data.</text>
</comment>
<proteinExistence type="predicted"/>
<protein>
    <submittedName>
        <fullName evidence="2">2709_t:CDS:1</fullName>
    </submittedName>
</protein>